<comment type="caution">
    <text evidence="3">The sequence shown here is derived from an EMBL/GenBank/DDBJ whole genome shotgun (WGS) entry which is preliminary data.</text>
</comment>
<dbReference type="PANTHER" id="PTHR45947:SF3">
    <property type="entry name" value="SULFOQUINOVOSYL TRANSFERASE SQD2"/>
    <property type="match status" value="1"/>
</dbReference>
<dbReference type="Gene3D" id="3.40.50.2000">
    <property type="entry name" value="Glycogen Phosphorylase B"/>
    <property type="match status" value="2"/>
</dbReference>
<dbReference type="Pfam" id="PF00534">
    <property type="entry name" value="Glycos_transf_1"/>
    <property type="match status" value="1"/>
</dbReference>
<dbReference type="PANTHER" id="PTHR45947">
    <property type="entry name" value="SULFOQUINOVOSYL TRANSFERASE SQD2"/>
    <property type="match status" value="1"/>
</dbReference>
<dbReference type="InterPro" id="IPR050194">
    <property type="entry name" value="Glycosyltransferase_grp1"/>
</dbReference>
<evidence type="ECO:0008006" key="5">
    <source>
        <dbReference type="Google" id="ProtNLM"/>
    </source>
</evidence>
<dbReference type="Proteomes" id="UP000738126">
    <property type="component" value="Unassembled WGS sequence"/>
</dbReference>
<dbReference type="InterPro" id="IPR028098">
    <property type="entry name" value="Glyco_trans_4-like_N"/>
</dbReference>
<feature type="domain" description="Glycosyltransferase subfamily 4-like N-terminal" evidence="2">
    <location>
        <begin position="15"/>
        <end position="172"/>
    </location>
</feature>
<sequence>MSSKIAIFGSFNPQGGIQRRLANVIKVWVSWGIEVEIISYRSGSLFYPDELSGRVSFVDLGTYGKVSTSCRLWQHLKRTSPAAVLSTMHTANVILARLPGSSLNGTRRILSVPNSFGESEKRPPKKKAKKLKQVRRLYPRADGIVAISSGVERSLVETIGLKEVPIRCIFNGSVTNENMRRARAEPDHPWFKDGKEAEVVLTVGRLARQKDQHRLIDAVASLREERDVKLVIVGEGPLKQDLIERASQYEDSGEWLSMPGFLSNPYALMARSDCFVLCSLWEGFPNVLAEALGVGARVVATDCPSGARDILDGGRYGHLIPVGDTQALRYAIKRVLDGDYPSYDVTEAVSRFTDEYVARQYLEVFGIDRG</sequence>
<organism evidence="3 4">
    <name type="scientific">Halorhodospira neutriphila</name>
    <dbReference type="NCBI Taxonomy" id="168379"/>
    <lineage>
        <taxon>Bacteria</taxon>
        <taxon>Pseudomonadati</taxon>
        <taxon>Pseudomonadota</taxon>
        <taxon>Gammaproteobacteria</taxon>
        <taxon>Chromatiales</taxon>
        <taxon>Ectothiorhodospiraceae</taxon>
        <taxon>Halorhodospira</taxon>
    </lineage>
</organism>
<dbReference type="InterPro" id="IPR001296">
    <property type="entry name" value="Glyco_trans_1"/>
</dbReference>
<proteinExistence type="predicted"/>
<evidence type="ECO:0000313" key="3">
    <source>
        <dbReference type="EMBL" id="MBK1725630.1"/>
    </source>
</evidence>
<evidence type="ECO:0000259" key="1">
    <source>
        <dbReference type="Pfam" id="PF00534"/>
    </source>
</evidence>
<evidence type="ECO:0000313" key="4">
    <source>
        <dbReference type="Proteomes" id="UP000738126"/>
    </source>
</evidence>
<gene>
    <name evidence="3" type="ORF">CKO13_01020</name>
</gene>
<dbReference type="SUPFAM" id="SSF53756">
    <property type="entry name" value="UDP-Glycosyltransferase/glycogen phosphorylase"/>
    <property type="match status" value="1"/>
</dbReference>
<keyword evidence="4" id="KW-1185">Reference proteome</keyword>
<evidence type="ECO:0000259" key="2">
    <source>
        <dbReference type="Pfam" id="PF13439"/>
    </source>
</evidence>
<accession>A0ABS1E2D7</accession>
<protein>
    <recommendedName>
        <fullName evidence="5">Glycosyl transferase, group 1</fullName>
    </recommendedName>
</protein>
<dbReference type="EMBL" id="NRSH01000005">
    <property type="protein sequence ID" value="MBK1725630.1"/>
    <property type="molecule type" value="Genomic_DNA"/>
</dbReference>
<dbReference type="CDD" id="cd03811">
    <property type="entry name" value="GT4_GT28_WabH-like"/>
    <property type="match status" value="1"/>
</dbReference>
<dbReference type="Pfam" id="PF13439">
    <property type="entry name" value="Glyco_transf_4"/>
    <property type="match status" value="1"/>
</dbReference>
<name>A0ABS1E2D7_9GAMM</name>
<reference evidence="3 4" key="1">
    <citation type="journal article" date="2020" name="Microorganisms">
        <title>Osmotic Adaptation and Compatible Solute Biosynthesis of Phototrophic Bacteria as Revealed from Genome Analyses.</title>
        <authorList>
            <person name="Imhoff J.F."/>
            <person name="Rahn T."/>
            <person name="Kunzel S."/>
            <person name="Keller A."/>
            <person name="Neulinger S.C."/>
        </authorList>
    </citation>
    <scope>NUCLEOTIDE SEQUENCE [LARGE SCALE GENOMIC DNA]</scope>
    <source>
        <strain evidence="3 4">DSM 15116</strain>
    </source>
</reference>
<feature type="domain" description="Glycosyl transferase family 1" evidence="1">
    <location>
        <begin position="195"/>
        <end position="339"/>
    </location>
</feature>
<dbReference type="RefSeq" id="WP_200255985.1">
    <property type="nucleotide sequence ID" value="NZ_NRSH01000005.1"/>
</dbReference>